<evidence type="ECO:0000256" key="1">
    <source>
        <dbReference type="SAM" id="Phobius"/>
    </source>
</evidence>
<dbReference type="Proteomes" id="UP001370348">
    <property type="component" value="Chromosome"/>
</dbReference>
<reference evidence="2 3" key="1">
    <citation type="submission" date="2021-12" db="EMBL/GenBank/DDBJ databases">
        <title>Discovery of the Pendulisporaceae a myxobacterial family with distinct sporulation behavior and unique specialized metabolism.</title>
        <authorList>
            <person name="Garcia R."/>
            <person name="Popoff A."/>
            <person name="Bader C.D."/>
            <person name="Loehr J."/>
            <person name="Walesch S."/>
            <person name="Walt C."/>
            <person name="Boldt J."/>
            <person name="Bunk B."/>
            <person name="Haeckl F.J.F.P.J."/>
            <person name="Gunesch A.P."/>
            <person name="Birkelbach J."/>
            <person name="Nuebel U."/>
            <person name="Pietschmann T."/>
            <person name="Bach T."/>
            <person name="Mueller R."/>
        </authorList>
    </citation>
    <scope>NUCLEOTIDE SEQUENCE [LARGE SCALE GENOMIC DNA]</scope>
    <source>
        <strain evidence="2 3">MSr11954</strain>
    </source>
</reference>
<organism evidence="2 3">
    <name type="scientific">Pendulispora albinea</name>
    <dbReference type="NCBI Taxonomy" id="2741071"/>
    <lineage>
        <taxon>Bacteria</taxon>
        <taxon>Pseudomonadati</taxon>
        <taxon>Myxococcota</taxon>
        <taxon>Myxococcia</taxon>
        <taxon>Myxococcales</taxon>
        <taxon>Sorangiineae</taxon>
        <taxon>Pendulisporaceae</taxon>
        <taxon>Pendulispora</taxon>
    </lineage>
</organism>
<sequence>MNTHEHDTVLARQWNGYGRVHSHRKNLIIHAVTVPLFMMGTLAMAAGILAPFTPAMHAGWQGVLGAIAGGFFAMIVAVAAQGRGHEKEANRPEPFRGPLDVLARLFFEQWITFPRYVLSGQFGRALFREEGSSRE</sequence>
<evidence type="ECO:0000313" key="3">
    <source>
        <dbReference type="Proteomes" id="UP001370348"/>
    </source>
</evidence>
<gene>
    <name evidence="2" type="ORF">LZC94_04380</name>
</gene>
<dbReference type="RefSeq" id="WP_394826142.1">
    <property type="nucleotide sequence ID" value="NZ_CP089984.1"/>
</dbReference>
<keyword evidence="1" id="KW-0472">Membrane</keyword>
<keyword evidence="1" id="KW-1133">Transmembrane helix</keyword>
<proteinExistence type="predicted"/>
<feature type="transmembrane region" description="Helical" evidence="1">
    <location>
        <begin position="27"/>
        <end position="52"/>
    </location>
</feature>
<protein>
    <submittedName>
        <fullName evidence="2">DUF962 domain-containing protein</fullName>
    </submittedName>
</protein>
<accession>A0ABZ2M0L1</accession>
<evidence type="ECO:0000313" key="2">
    <source>
        <dbReference type="EMBL" id="WXB16517.1"/>
    </source>
</evidence>
<dbReference type="EMBL" id="CP089984">
    <property type="protein sequence ID" value="WXB16517.1"/>
    <property type="molecule type" value="Genomic_DNA"/>
</dbReference>
<feature type="transmembrane region" description="Helical" evidence="1">
    <location>
        <begin position="58"/>
        <end position="80"/>
    </location>
</feature>
<name>A0ABZ2M0L1_9BACT</name>
<keyword evidence="3" id="KW-1185">Reference proteome</keyword>
<keyword evidence="1" id="KW-0812">Transmembrane</keyword>